<evidence type="ECO:0000256" key="20">
    <source>
        <dbReference type="PROSITE-ProRule" id="PRU00023"/>
    </source>
</evidence>
<organism evidence="24 25">
    <name type="scientific">Ophiophagus hannah</name>
    <name type="common">King cobra</name>
    <name type="synonym">Naja hannah</name>
    <dbReference type="NCBI Taxonomy" id="8665"/>
    <lineage>
        <taxon>Eukaryota</taxon>
        <taxon>Metazoa</taxon>
        <taxon>Chordata</taxon>
        <taxon>Craniata</taxon>
        <taxon>Vertebrata</taxon>
        <taxon>Euteleostomi</taxon>
        <taxon>Lepidosauria</taxon>
        <taxon>Squamata</taxon>
        <taxon>Bifurcata</taxon>
        <taxon>Unidentata</taxon>
        <taxon>Episquamata</taxon>
        <taxon>Toxicofera</taxon>
        <taxon>Serpentes</taxon>
        <taxon>Colubroidea</taxon>
        <taxon>Elapidae</taxon>
        <taxon>Elapinae</taxon>
        <taxon>Ophiophagus</taxon>
    </lineage>
</organism>
<evidence type="ECO:0000256" key="10">
    <source>
        <dbReference type="ARBA" id="ARBA00022771"/>
    </source>
</evidence>
<evidence type="ECO:0000256" key="15">
    <source>
        <dbReference type="ARBA" id="ARBA00023125"/>
    </source>
</evidence>
<keyword evidence="8" id="KW-0677">Repeat</keyword>
<feature type="region of interest" description="Disordered" evidence="21">
    <location>
        <begin position="1018"/>
        <end position="1042"/>
    </location>
</feature>
<keyword evidence="25" id="KW-1185">Reference proteome</keyword>
<dbReference type="SMART" id="SM00248">
    <property type="entry name" value="ANK"/>
    <property type="match status" value="7"/>
</dbReference>
<dbReference type="InterPro" id="IPR001374">
    <property type="entry name" value="R3H_dom"/>
</dbReference>
<evidence type="ECO:0000259" key="23">
    <source>
        <dbReference type="PROSITE" id="PS51061"/>
    </source>
</evidence>
<feature type="compositionally biased region" description="Basic residues" evidence="21">
    <location>
        <begin position="863"/>
        <end position="876"/>
    </location>
</feature>
<dbReference type="InterPro" id="IPR001660">
    <property type="entry name" value="SAM"/>
</dbReference>
<dbReference type="Pfam" id="PF01424">
    <property type="entry name" value="R3H"/>
    <property type="match status" value="1"/>
</dbReference>
<keyword evidence="4" id="KW-0678">Repressor</keyword>
<dbReference type="InterPro" id="IPR036867">
    <property type="entry name" value="R3H_dom_sf"/>
</dbReference>
<dbReference type="CDD" id="cd09518">
    <property type="entry name" value="SAM_ANKS6"/>
    <property type="match status" value="1"/>
</dbReference>
<dbReference type="PROSITE" id="PS50105">
    <property type="entry name" value="SAM_DOMAIN"/>
    <property type="match status" value="1"/>
</dbReference>
<dbReference type="PROSITE" id="PS50088">
    <property type="entry name" value="ANK_REPEAT"/>
    <property type="match status" value="6"/>
</dbReference>
<dbReference type="Gene3D" id="1.25.40.20">
    <property type="entry name" value="Ankyrin repeat-containing domain"/>
    <property type="match status" value="3"/>
</dbReference>
<feature type="non-terminal residue" evidence="24">
    <location>
        <position position="1"/>
    </location>
</feature>
<feature type="compositionally biased region" description="Basic and acidic residues" evidence="21">
    <location>
        <begin position="826"/>
        <end position="855"/>
    </location>
</feature>
<dbReference type="EMBL" id="AZIM01000336">
    <property type="protein sequence ID" value="ETE71646.1"/>
    <property type="molecule type" value="Genomic_DNA"/>
</dbReference>
<evidence type="ECO:0000313" key="24">
    <source>
        <dbReference type="EMBL" id="ETE71646.1"/>
    </source>
</evidence>
<feature type="compositionally biased region" description="Basic and acidic residues" evidence="21">
    <location>
        <begin position="976"/>
        <end position="990"/>
    </location>
</feature>
<evidence type="ECO:0000256" key="3">
    <source>
        <dbReference type="ARBA" id="ARBA00007411"/>
    </source>
</evidence>
<name>V8PCE0_OPHHA</name>
<evidence type="ECO:0000256" key="19">
    <source>
        <dbReference type="ARBA" id="ARBA00078536"/>
    </source>
</evidence>
<dbReference type="PROSITE" id="PS50297">
    <property type="entry name" value="ANK_REP_REGION"/>
    <property type="match status" value="6"/>
</dbReference>
<feature type="compositionally biased region" description="Basic and acidic residues" evidence="21">
    <location>
        <begin position="948"/>
        <end position="961"/>
    </location>
</feature>
<feature type="repeat" description="ANK" evidence="20">
    <location>
        <begin position="321"/>
        <end position="353"/>
    </location>
</feature>
<feature type="compositionally biased region" description="Basic and acidic residues" evidence="21">
    <location>
        <begin position="877"/>
        <end position="892"/>
    </location>
</feature>
<dbReference type="InterPro" id="IPR036770">
    <property type="entry name" value="Ankyrin_rpt-contain_sf"/>
</dbReference>
<dbReference type="GO" id="GO:0000977">
    <property type="term" value="F:RNA polymerase II transcription regulatory region sequence-specific DNA binding"/>
    <property type="evidence" value="ECO:0007669"/>
    <property type="project" value="TreeGrafter"/>
</dbReference>
<dbReference type="CDD" id="cd16696">
    <property type="entry name" value="RING-CH-C4HC3_NFX1"/>
    <property type="match status" value="1"/>
</dbReference>
<evidence type="ECO:0000256" key="13">
    <source>
        <dbReference type="ARBA" id="ARBA00022917"/>
    </source>
</evidence>
<feature type="region of interest" description="Disordered" evidence="21">
    <location>
        <begin position="907"/>
        <end position="926"/>
    </location>
</feature>
<dbReference type="InterPro" id="IPR000967">
    <property type="entry name" value="Znf_NFX1"/>
</dbReference>
<dbReference type="PANTHER" id="PTHR12360">
    <property type="entry name" value="NUCLEAR TRANSCRIPTION FACTOR, X-BOX BINDING 1 NFX1"/>
    <property type="match status" value="1"/>
</dbReference>
<evidence type="ECO:0000256" key="17">
    <source>
        <dbReference type="ARBA" id="ARBA00023242"/>
    </source>
</evidence>
<keyword evidence="16" id="KW-0804">Transcription</keyword>
<proteinExistence type="inferred from homology"/>
<feature type="repeat" description="ANK" evidence="20">
    <location>
        <begin position="220"/>
        <end position="252"/>
    </location>
</feature>
<feature type="domain" description="SAM" evidence="22">
    <location>
        <begin position="640"/>
        <end position="703"/>
    </location>
</feature>
<evidence type="ECO:0000256" key="4">
    <source>
        <dbReference type="ARBA" id="ARBA00022491"/>
    </source>
</evidence>
<evidence type="ECO:0000256" key="21">
    <source>
        <dbReference type="SAM" id="MobiDB-lite"/>
    </source>
</evidence>
<feature type="compositionally biased region" description="Basic and acidic residues" evidence="21">
    <location>
        <begin position="1030"/>
        <end position="1041"/>
    </location>
</feature>
<dbReference type="Pfam" id="PF12796">
    <property type="entry name" value="Ank_2"/>
    <property type="match status" value="3"/>
</dbReference>
<dbReference type="Pfam" id="PF00536">
    <property type="entry name" value="SAM_1"/>
    <property type="match status" value="1"/>
</dbReference>
<dbReference type="InterPro" id="IPR014038">
    <property type="entry name" value="EF1B_bsu/dsu_GNE"/>
</dbReference>
<feature type="compositionally biased region" description="Low complexity" evidence="21">
    <location>
        <begin position="543"/>
        <end position="564"/>
    </location>
</feature>
<dbReference type="FunFam" id="3.30.1370.50:FF:000003">
    <property type="entry name" value="Transcriptional repressor NF-X1 isoform 1"/>
    <property type="match status" value="1"/>
</dbReference>
<evidence type="ECO:0000256" key="5">
    <source>
        <dbReference type="ARBA" id="ARBA00022553"/>
    </source>
</evidence>
<gene>
    <name evidence="24" type="primary">ANKS6</name>
    <name evidence="24" type="ORF">L345_02522</name>
</gene>
<accession>V8PCE0</accession>
<keyword evidence="10" id="KW-0863">Zinc-finger</keyword>
<keyword evidence="13" id="KW-0648">Protein biosynthesis</keyword>
<dbReference type="PRINTS" id="PR01415">
    <property type="entry name" value="ANKYRIN"/>
</dbReference>
<comment type="similarity">
    <text evidence="2">Belongs to the NFX1 family.</text>
</comment>
<dbReference type="OrthoDB" id="6512771at2759"/>
<comment type="subcellular location">
    <subcellularLocation>
        <location evidence="1">Nucleus</location>
    </subcellularLocation>
</comment>
<keyword evidence="6" id="KW-0808">Transferase</keyword>
<dbReference type="InterPro" id="IPR034076">
    <property type="entry name" value="R3H_NF-X1"/>
</dbReference>
<protein>
    <recommendedName>
        <fullName evidence="18">Transcriptional repressor NF-X1</fullName>
    </recommendedName>
    <alternativeName>
        <fullName evidence="19">Nuclear transcription factor, X box-binding protein 1</fullName>
    </alternativeName>
</protein>
<evidence type="ECO:0000256" key="2">
    <source>
        <dbReference type="ARBA" id="ARBA00007269"/>
    </source>
</evidence>
<feature type="repeat" description="ANK" evidence="20">
    <location>
        <begin position="141"/>
        <end position="173"/>
    </location>
</feature>
<evidence type="ECO:0000256" key="7">
    <source>
        <dbReference type="ARBA" id="ARBA00022723"/>
    </source>
</evidence>
<keyword evidence="20" id="KW-0040">ANK repeat</keyword>
<feature type="repeat" description="ANK" evidence="20">
    <location>
        <begin position="186"/>
        <end position="218"/>
    </location>
</feature>
<feature type="region of interest" description="Disordered" evidence="21">
    <location>
        <begin position="740"/>
        <end position="892"/>
    </location>
</feature>
<evidence type="ECO:0000256" key="18">
    <source>
        <dbReference type="ARBA" id="ARBA00072498"/>
    </source>
</evidence>
<dbReference type="SUPFAM" id="SSF54984">
    <property type="entry name" value="eEF-1beta-like"/>
    <property type="match status" value="1"/>
</dbReference>
<keyword evidence="14" id="KW-0805">Transcription regulation</keyword>
<dbReference type="GO" id="GO:0000122">
    <property type="term" value="P:negative regulation of transcription by RNA polymerase II"/>
    <property type="evidence" value="ECO:0007669"/>
    <property type="project" value="UniProtKB-ARBA"/>
</dbReference>
<evidence type="ECO:0000256" key="12">
    <source>
        <dbReference type="ARBA" id="ARBA00022833"/>
    </source>
</evidence>
<dbReference type="InterPro" id="IPR002110">
    <property type="entry name" value="Ankyrin_rpt"/>
</dbReference>
<feature type="compositionally biased region" description="Polar residues" evidence="21">
    <location>
        <begin position="747"/>
        <end position="756"/>
    </location>
</feature>
<reference evidence="24 25" key="1">
    <citation type="journal article" date="2013" name="Proc. Natl. Acad. Sci. U.S.A.">
        <title>The king cobra genome reveals dynamic gene evolution and adaptation in the snake venom system.</title>
        <authorList>
            <person name="Vonk F.J."/>
            <person name="Casewell N.R."/>
            <person name="Henkel C.V."/>
            <person name="Heimberg A.M."/>
            <person name="Jansen H.J."/>
            <person name="McCleary R.J."/>
            <person name="Kerkkamp H.M."/>
            <person name="Vos R.A."/>
            <person name="Guerreiro I."/>
            <person name="Calvete J.J."/>
            <person name="Wuster W."/>
            <person name="Woods A.E."/>
            <person name="Logan J.M."/>
            <person name="Harrison R.A."/>
            <person name="Castoe T.A."/>
            <person name="de Koning A.P."/>
            <person name="Pollock D.D."/>
            <person name="Yandell M."/>
            <person name="Calderon D."/>
            <person name="Renjifo C."/>
            <person name="Currier R.B."/>
            <person name="Salgado D."/>
            <person name="Pla D."/>
            <person name="Sanz L."/>
            <person name="Hyder A.S."/>
            <person name="Ribeiro J.M."/>
            <person name="Arntzen J.W."/>
            <person name="van den Thillart G.E."/>
            <person name="Boetzer M."/>
            <person name="Pirovano W."/>
            <person name="Dirks R.P."/>
            <person name="Spaink H.P."/>
            <person name="Duboule D."/>
            <person name="McGlinn E."/>
            <person name="Kini R.M."/>
            <person name="Richardson M.K."/>
        </authorList>
    </citation>
    <scope>NUCLEOTIDE SEQUENCE</scope>
    <source>
        <tissue evidence="24">Blood</tissue>
    </source>
</reference>
<feature type="compositionally biased region" description="Polar residues" evidence="21">
    <location>
        <begin position="909"/>
        <end position="918"/>
    </location>
</feature>
<feature type="region of interest" description="Disordered" evidence="21">
    <location>
        <begin position="948"/>
        <end position="992"/>
    </location>
</feature>
<dbReference type="SMART" id="SM00454">
    <property type="entry name" value="SAM"/>
    <property type="match status" value="1"/>
</dbReference>
<dbReference type="SUPFAM" id="SSF47769">
    <property type="entry name" value="SAM/Pointed domain"/>
    <property type="match status" value="1"/>
</dbReference>
<dbReference type="InterPro" id="IPR014717">
    <property type="entry name" value="Transl_elong_EF1B/ribsomal_bS6"/>
</dbReference>
<dbReference type="GO" id="GO:0008270">
    <property type="term" value="F:zinc ion binding"/>
    <property type="evidence" value="ECO:0007669"/>
    <property type="project" value="UniProtKB-KW"/>
</dbReference>
<feature type="compositionally biased region" description="Low complexity" evidence="21">
    <location>
        <begin position="586"/>
        <end position="602"/>
    </location>
</feature>
<dbReference type="GO" id="GO:0005634">
    <property type="term" value="C:nucleus"/>
    <property type="evidence" value="ECO:0007669"/>
    <property type="project" value="UniProtKB-SubCell"/>
</dbReference>
<evidence type="ECO:0000256" key="1">
    <source>
        <dbReference type="ARBA" id="ARBA00004123"/>
    </source>
</evidence>
<comment type="similarity">
    <text evidence="3">Belongs to the EF-1-beta/EF-1-delta family.</text>
</comment>
<keyword evidence="5" id="KW-0597">Phosphoprotein</keyword>
<dbReference type="InterPro" id="IPR034078">
    <property type="entry name" value="NFX1_fam"/>
</dbReference>
<dbReference type="SUPFAM" id="SSF82708">
    <property type="entry name" value="R3H domain"/>
    <property type="match status" value="1"/>
</dbReference>
<evidence type="ECO:0000256" key="16">
    <source>
        <dbReference type="ARBA" id="ARBA00023163"/>
    </source>
</evidence>
<keyword evidence="17" id="KW-0539">Nucleus</keyword>
<keyword evidence="11" id="KW-0833">Ubl conjugation pathway</keyword>
<feature type="compositionally biased region" description="Basic and acidic residues" evidence="21">
    <location>
        <begin position="567"/>
        <end position="583"/>
    </location>
</feature>
<dbReference type="InterPro" id="IPR036219">
    <property type="entry name" value="eEF-1beta-like_sf"/>
</dbReference>
<feature type="compositionally biased region" description="Low complexity" evidence="21">
    <location>
        <begin position="612"/>
        <end position="625"/>
    </location>
</feature>
<evidence type="ECO:0000259" key="22">
    <source>
        <dbReference type="PROSITE" id="PS50105"/>
    </source>
</evidence>
<dbReference type="Gene3D" id="3.30.70.60">
    <property type="match status" value="1"/>
</dbReference>
<dbReference type="SMART" id="SM00438">
    <property type="entry name" value="ZnF_NFX"/>
    <property type="match status" value="6"/>
</dbReference>
<sequence>MGECGVPAGVQLLLRACDQGDCECARRLLVGPSPAAGTAEEAAAEAGSVLSSGGGVGAAADIPPDSVPVDCTDEAGNTGLQFAAAGGHEELVGFLLRRGASVQSRNHCGWSPLMQAARFGHLNVARILLENGADLNAQNKLGASVLTIASRGGHISVIKLLLESGAYVDNYDHLSVTLDNSKEEMPAVTPLMTAVQHGHEAVVHLLLDWGADCNYSVKTMGWTPLMLAAVSGRVSLAQQLMNKGANPDHLNILHKTPYEISVDFKHEDMMDYLAPLTTVRPQTDKQKKQPDIFHALKMGNFQLVKEIIDEDPAQSNVINDDGASPLMIAAVTGQMPLIQLLVSRNVDIDKQDNVHGWTALMQATYHGYFCVLILYIIVLLYVVRVETLYQTVNFADAELVRLLASACMQEKNKQNSKVTAPFSRNKQSIGIPLLPDDKGGLKMLPVEIFIALFPLGQLRSGAPFTRLPNDKLKAVIPPFLPPSSFELWNSDRTQNKEGNKEQTRLGFPHRSTSIDSSADKTSLSRGSRPIKLSTFARRPPTPSNSSNFNHSPHSSGGSSSVGGVSRHGGDLHNKSGVKQKLDVNQKPPSENSSTSKSTSPTLTPSPSPLPSPKIQSAGSSLSSSHRQGKSSGGSSSGTLTDEDELTGILKKLSLEKYQPIFEEQEVDMEAFLTLTDGDLKELGIKTDGSRQQILAVISELNAGKYMFSFFLGVLNPDATDFVPRERQIFNSSWSNQSRLEFDRDSSRNSLPSSVQPRHSKCEDSVTDHNTFYSPESQHGCLSESSRFHSIGKTKSNSSHSQRWQRSRNDRTHGKNQMKQIPAGSTEDSRCLDTRLGRRMNHREYSDFSSDSEKEAATANNRGAKPKKTYLMHSRGRGLKEKEKHSSEREKRISTKWKEKAFENIPAADLTQSDSSETSIGKAVSDGFSDNSIARRKYPFANRHFREPAWNKEIGKKQDTSRSKNAKHVKNASLPHPPRERTSEKRKESVLQERGPNLVSVAEKQPFCEGTTREGRKPLLQEGYKNRRWKKQNDAPKSKETHTGSLIEQLTSEKYECMVCCEVIRVVAPVWSCRNCYHVFHLSCIKKWARSPAAQTEGYYGIKKLQIQCVVEDNEVGTDILEEEITKFEDYIFFFYSHSVRCGYSTAIQCTNICGNVLNCGKHNCTQICHSGKCLPCELTVKQVCYCGSTSREVLCGASEDWFSCLRTCGKMLLKFYIDAVHTCENLCHEGECGQCSRTSKVYCRCALKLKEVPCASLKNQVKVPFLCDKRCNKKLSCGRHKCNETCCVDKEHKCSLICGRKLNCGIHRCEEPCHRGNCQKCWQTIYHSCHSEEKCPPCTYLVQKWCMGRHELRSNIPCYLTDISCGLSCDRMLKCGMHKCKRICHKGECLIDEECRQPCTILRLHCNHPCMSPCHPSLPCPITPCRSKVELQCECGRKKESMICSEAASTYQRIAAISIASKLTDPQLGDSVEISRLITKKEMKQTRLQCDEECLALERNRRFAEALHIDDSSDPFNVRVSAPKYSDVLKEDGRKDLKFVSEVEKEMKALIEAVNKSKHTKKSHCFPPMNREHRRIIHELAQVYGIESVSYDNEPKRNVVISAVKYVVLFSCYKWQFTIFQ</sequence>
<evidence type="ECO:0000256" key="6">
    <source>
        <dbReference type="ARBA" id="ARBA00022679"/>
    </source>
</evidence>
<keyword evidence="15" id="KW-0238">DNA-binding</keyword>
<dbReference type="GO" id="GO:0016740">
    <property type="term" value="F:transferase activity"/>
    <property type="evidence" value="ECO:0007669"/>
    <property type="project" value="UniProtKB-KW"/>
</dbReference>
<dbReference type="PANTHER" id="PTHR12360:SF12">
    <property type="entry name" value="TRANSCRIPTIONAL REPRESSOR NF-X1"/>
    <property type="match status" value="1"/>
</dbReference>
<feature type="region of interest" description="Disordered" evidence="21">
    <location>
        <begin position="495"/>
        <end position="641"/>
    </location>
</feature>
<feature type="compositionally biased region" description="Polar residues" evidence="21">
    <location>
        <begin position="792"/>
        <end position="803"/>
    </location>
</feature>
<keyword evidence="9" id="KW-0251">Elongation factor</keyword>
<dbReference type="Gene3D" id="1.10.150.50">
    <property type="entry name" value="Transcription Factor, Ets-1"/>
    <property type="match status" value="1"/>
</dbReference>
<evidence type="ECO:0000256" key="14">
    <source>
        <dbReference type="ARBA" id="ARBA00023015"/>
    </source>
</evidence>
<dbReference type="CDD" id="cd06008">
    <property type="entry name" value="NF-X1-zinc-finger"/>
    <property type="match status" value="4"/>
</dbReference>
<feature type="domain" description="R3H" evidence="23">
    <location>
        <begin position="1537"/>
        <end position="1605"/>
    </location>
</feature>
<evidence type="ECO:0000256" key="11">
    <source>
        <dbReference type="ARBA" id="ARBA00022786"/>
    </source>
</evidence>
<dbReference type="Proteomes" id="UP000018936">
    <property type="component" value="Unassembled WGS sequence"/>
</dbReference>
<dbReference type="FunFam" id="1.10.150.50:FF:000025">
    <property type="entry name" value="Ankyrin repeat and sterile alpha motif domain-containing 6"/>
    <property type="match status" value="1"/>
</dbReference>
<feature type="repeat" description="ANK" evidence="20">
    <location>
        <begin position="75"/>
        <end position="107"/>
    </location>
</feature>
<dbReference type="SUPFAM" id="SSF48403">
    <property type="entry name" value="Ankyrin repeat"/>
    <property type="match status" value="1"/>
</dbReference>
<keyword evidence="7" id="KW-0479">Metal-binding</keyword>
<dbReference type="Pfam" id="PF00736">
    <property type="entry name" value="EF1_GNE"/>
    <property type="match status" value="1"/>
</dbReference>
<dbReference type="SMART" id="SM00393">
    <property type="entry name" value="R3H"/>
    <property type="match status" value="1"/>
</dbReference>
<dbReference type="CDD" id="cd02643">
    <property type="entry name" value="R3H_NF-X1"/>
    <property type="match status" value="1"/>
</dbReference>
<feature type="compositionally biased region" description="Polar residues" evidence="21">
    <location>
        <begin position="510"/>
        <end position="525"/>
    </location>
</feature>
<dbReference type="SUPFAM" id="SSF57850">
    <property type="entry name" value="RING/U-box"/>
    <property type="match status" value="1"/>
</dbReference>
<dbReference type="Gene3D" id="3.30.1370.50">
    <property type="entry name" value="R3H-like domain"/>
    <property type="match status" value="1"/>
</dbReference>
<dbReference type="GO" id="GO:0003746">
    <property type="term" value="F:translation elongation factor activity"/>
    <property type="evidence" value="ECO:0007669"/>
    <property type="project" value="UniProtKB-KW"/>
</dbReference>
<comment type="caution">
    <text evidence="24">The sequence shown here is derived from an EMBL/GenBank/DDBJ whole genome shotgun (WGS) entry which is preliminary data.</text>
</comment>
<feature type="compositionally biased region" description="Polar residues" evidence="21">
    <location>
        <begin position="767"/>
        <end position="776"/>
    </location>
</feature>
<dbReference type="InterPro" id="IPR013761">
    <property type="entry name" value="SAM/pointed_sf"/>
</dbReference>
<evidence type="ECO:0000256" key="8">
    <source>
        <dbReference type="ARBA" id="ARBA00022737"/>
    </source>
</evidence>
<evidence type="ECO:0000256" key="9">
    <source>
        <dbReference type="ARBA" id="ARBA00022768"/>
    </source>
</evidence>
<dbReference type="Pfam" id="PF01422">
    <property type="entry name" value="zf-NF-X1"/>
    <property type="match status" value="5"/>
</dbReference>
<keyword evidence="12" id="KW-0862">Zinc</keyword>
<feature type="repeat" description="ANK" evidence="20">
    <location>
        <begin position="108"/>
        <end position="140"/>
    </location>
</feature>
<dbReference type="PROSITE" id="PS51061">
    <property type="entry name" value="R3H"/>
    <property type="match status" value="1"/>
</dbReference>
<dbReference type="GO" id="GO:0000981">
    <property type="term" value="F:DNA-binding transcription factor activity, RNA polymerase II-specific"/>
    <property type="evidence" value="ECO:0007669"/>
    <property type="project" value="TreeGrafter"/>
</dbReference>
<evidence type="ECO:0000313" key="25">
    <source>
        <dbReference type="Proteomes" id="UP000018936"/>
    </source>
</evidence>